<dbReference type="KEGG" id="cyc:PCC7424_2333"/>
<dbReference type="GO" id="GO:0005536">
    <property type="term" value="F:D-glucose binding"/>
    <property type="evidence" value="ECO:0007669"/>
    <property type="project" value="InterPro"/>
</dbReference>
<evidence type="ECO:0000256" key="4">
    <source>
        <dbReference type="RuleBase" id="RU004046"/>
    </source>
</evidence>
<dbReference type="EC" id="2.7.1.2" evidence="3"/>
<dbReference type="STRING" id="65393.PCC7424_2333"/>
<dbReference type="PANTHER" id="PTHR47363">
    <property type="entry name" value="GLUCOKINASE"/>
    <property type="match status" value="1"/>
</dbReference>
<dbReference type="GO" id="GO:0005737">
    <property type="term" value="C:cytoplasm"/>
    <property type="evidence" value="ECO:0007669"/>
    <property type="project" value="UniProtKB-SubCell"/>
</dbReference>
<evidence type="ECO:0000313" key="6">
    <source>
        <dbReference type="Proteomes" id="UP000002384"/>
    </source>
</evidence>
<protein>
    <recommendedName>
        <fullName evidence="3">Glucokinase</fullName>
        <ecNumber evidence="3">2.7.1.2</ecNumber>
    </recommendedName>
    <alternativeName>
        <fullName evidence="3">Glucose kinase</fullName>
    </alternativeName>
</protein>
<keyword evidence="3" id="KW-0067">ATP-binding</keyword>
<dbReference type="HAMAP" id="MF_00524">
    <property type="entry name" value="Glucokinase"/>
    <property type="match status" value="1"/>
</dbReference>
<evidence type="ECO:0000256" key="1">
    <source>
        <dbReference type="ARBA" id="ARBA00022679"/>
    </source>
</evidence>
<dbReference type="eggNOG" id="COG0837">
    <property type="taxonomic scope" value="Bacteria"/>
</dbReference>
<dbReference type="Gene3D" id="3.40.367.20">
    <property type="match status" value="1"/>
</dbReference>
<comment type="similarity">
    <text evidence="3 4">Belongs to the bacterial glucokinase family.</text>
</comment>
<reference evidence="6" key="1">
    <citation type="journal article" date="2011" name="MBio">
        <title>Novel metabolic attributes of the genus Cyanothece, comprising a group of unicellular nitrogen-fixing Cyanobacteria.</title>
        <authorList>
            <person name="Bandyopadhyay A."/>
            <person name="Elvitigala T."/>
            <person name="Welsh E."/>
            <person name="Stockel J."/>
            <person name="Liberton M."/>
            <person name="Min H."/>
            <person name="Sherman L.A."/>
            <person name="Pakrasi H.B."/>
        </authorList>
    </citation>
    <scope>NUCLEOTIDE SEQUENCE [LARGE SCALE GENOMIC DNA]</scope>
    <source>
        <strain evidence="6">PCC 7424</strain>
    </source>
</reference>
<feature type="binding site" evidence="3">
    <location>
        <begin position="7"/>
        <end position="12"/>
    </location>
    <ligand>
        <name>ATP</name>
        <dbReference type="ChEBI" id="CHEBI:30616"/>
    </ligand>
</feature>
<dbReference type="CDD" id="cd24008">
    <property type="entry name" value="ASKHA_NBD_GLK"/>
    <property type="match status" value="1"/>
</dbReference>
<dbReference type="PANTHER" id="PTHR47363:SF1">
    <property type="entry name" value="GLUCOKINASE"/>
    <property type="match status" value="1"/>
</dbReference>
<name>B7KIR8_GLOC7</name>
<comment type="catalytic activity">
    <reaction evidence="3">
        <text>D-glucose + ATP = D-glucose 6-phosphate + ADP + H(+)</text>
        <dbReference type="Rhea" id="RHEA:17825"/>
        <dbReference type="ChEBI" id="CHEBI:4167"/>
        <dbReference type="ChEBI" id="CHEBI:15378"/>
        <dbReference type="ChEBI" id="CHEBI:30616"/>
        <dbReference type="ChEBI" id="CHEBI:61548"/>
        <dbReference type="ChEBI" id="CHEBI:456216"/>
        <dbReference type="EC" id="2.7.1.2"/>
    </reaction>
</comment>
<proteinExistence type="inferred from homology"/>
<comment type="subcellular location">
    <subcellularLocation>
        <location evidence="3">Cytoplasm</location>
    </subcellularLocation>
</comment>
<evidence type="ECO:0000313" key="5">
    <source>
        <dbReference type="EMBL" id="ACK70754.1"/>
    </source>
</evidence>
<accession>B7KIR8</accession>
<evidence type="ECO:0000256" key="2">
    <source>
        <dbReference type="ARBA" id="ARBA00022777"/>
    </source>
</evidence>
<dbReference type="NCBIfam" id="TIGR00749">
    <property type="entry name" value="glk"/>
    <property type="match status" value="1"/>
</dbReference>
<dbReference type="GO" id="GO:0005524">
    <property type="term" value="F:ATP binding"/>
    <property type="evidence" value="ECO:0007669"/>
    <property type="project" value="UniProtKB-UniRule"/>
</dbReference>
<keyword evidence="3" id="KW-0963">Cytoplasm</keyword>
<dbReference type="Gene3D" id="3.30.420.40">
    <property type="match status" value="1"/>
</dbReference>
<keyword evidence="1 3" id="KW-0808">Transferase</keyword>
<dbReference type="RefSeq" id="WP_015954358.1">
    <property type="nucleotide sequence ID" value="NC_011729.1"/>
</dbReference>
<sequence>MTILLAGDIGGTKTILRLVQSDPTETLKELPKQTTLWEDTYPSQNFPDLVPIVRKFMQEATDKLAQTLTIEQACFGIAGPVVDNTSELTNLSWSLSGDRLAKELNINKVSLINDFAAIGYGVIGLTSDDICTLQEGERDSHAPIAILGAGTGLGEGYLIPLSDGSYRVCPSEGSHADFPPRSTTEFQLLNYIREHYNIDRVSVERVVSGQGIVTIYEFLRHQDPSQESSYFAPIYQAWERELGKGLKTIDLAAEISKAATEQSDYLCQQTMKLFLEAYGAEAGNLCLKLLPYGGLYVAGGITAKNIALMQQGNFMKAFSHKGRVSPLLRKIPVHLVLNPKVGLIGAALRAAQL</sequence>
<dbReference type="GO" id="GO:0006096">
    <property type="term" value="P:glycolytic process"/>
    <property type="evidence" value="ECO:0007669"/>
    <property type="project" value="UniProtKB-UniRule"/>
</dbReference>
<dbReference type="InterPro" id="IPR043129">
    <property type="entry name" value="ATPase_NBD"/>
</dbReference>
<dbReference type="OrthoDB" id="9800595at2"/>
<keyword evidence="3" id="KW-0324">Glycolysis</keyword>
<evidence type="ECO:0000256" key="3">
    <source>
        <dbReference type="HAMAP-Rule" id="MF_00524"/>
    </source>
</evidence>
<dbReference type="NCBIfam" id="NF001415">
    <property type="entry name" value="PRK00292.1-2"/>
    <property type="match status" value="1"/>
</dbReference>
<dbReference type="Proteomes" id="UP000002384">
    <property type="component" value="Chromosome"/>
</dbReference>
<dbReference type="Pfam" id="PF02685">
    <property type="entry name" value="Glucokinase"/>
    <property type="match status" value="1"/>
</dbReference>
<dbReference type="EMBL" id="CP001291">
    <property type="protein sequence ID" value="ACK70754.1"/>
    <property type="molecule type" value="Genomic_DNA"/>
</dbReference>
<dbReference type="SUPFAM" id="SSF53067">
    <property type="entry name" value="Actin-like ATPase domain"/>
    <property type="match status" value="1"/>
</dbReference>
<dbReference type="HOGENOM" id="CLU_042582_0_0_3"/>
<organism evidence="5 6">
    <name type="scientific">Gloeothece citriformis (strain PCC 7424)</name>
    <name type="common">Cyanothece sp. (strain PCC 7424)</name>
    <dbReference type="NCBI Taxonomy" id="65393"/>
    <lineage>
        <taxon>Bacteria</taxon>
        <taxon>Bacillati</taxon>
        <taxon>Cyanobacteriota</taxon>
        <taxon>Cyanophyceae</taxon>
        <taxon>Oscillatoriophycideae</taxon>
        <taxon>Chroococcales</taxon>
        <taxon>Aphanothecaceae</taxon>
        <taxon>Gloeothece</taxon>
        <taxon>Gloeothece citriformis</taxon>
    </lineage>
</organism>
<keyword evidence="6" id="KW-1185">Reference proteome</keyword>
<dbReference type="AlphaFoldDB" id="B7KIR8"/>
<dbReference type="GO" id="GO:0004340">
    <property type="term" value="F:glucokinase activity"/>
    <property type="evidence" value="ECO:0007669"/>
    <property type="project" value="UniProtKB-UniRule"/>
</dbReference>
<dbReference type="InterPro" id="IPR003836">
    <property type="entry name" value="Glucokinase"/>
</dbReference>
<keyword evidence="3" id="KW-0547">Nucleotide-binding</keyword>
<keyword evidence="2 3" id="KW-0418">Kinase</keyword>
<gene>
    <name evidence="3" type="primary">glk</name>
    <name evidence="5" type="ordered locus">PCC7424_2333</name>
</gene>